<feature type="region of interest" description="Disordered" evidence="2">
    <location>
        <begin position="145"/>
        <end position="167"/>
    </location>
</feature>
<protein>
    <submittedName>
        <fullName evidence="5">Transcription factor Adf-1-like 5</fullName>
    </submittedName>
</protein>
<keyword evidence="1" id="KW-0539">Nucleus</keyword>
<feature type="compositionally biased region" description="Acidic residues" evidence="2">
    <location>
        <begin position="155"/>
        <end position="164"/>
    </location>
</feature>
<dbReference type="Pfam" id="PF10545">
    <property type="entry name" value="MADF_DNA_bdg"/>
    <property type="match status" value="1"/>
</dbReference>
<organism evidence="5 6">
    <name type="scientific">Homarus americanus</name>
    <name type="common">American lobster</name>
    <dbReference type="NCBI Taxonomy" id="6706"/>
    <lineage>
        <taxon>Eukaryota</taxon>
        <taxon>Metazoa</taxon>
        <taxon>Ecdysozoa</taxon>
        <taxon>Arthropoda</taxon>
        <taxon>Crustacea</taxon>
        <taxon>Multicrustacea</taxon>
        <taxon>Malacostraca</taxon>
        <taxon>Eumalacostraca</taxon>
        <taxon>Eucarida</taxon>
        <taxon>Decapoda</taxon>
        <taxon>Pleocyemata</taxon>
        <taxon>Astacidea</taxon>
        <taxon>Nephropoidea</taxon>
        <taxon>Nephropidae</taxon>
        <taxon>Homarus</taxon>
    </lineage>
</organism>
<name>A0A8J5K6J6_HOMAM</name>
<dbReference type="InterPro" id="IPR004210">
    <property type="entry name" value="BESS_motif"/>
</dbReference>
<dbReference type="SMART" id="SM00595">
    <property type="entry name" value="MADF"/>
    <property type="match status" value="1"/>
</dbReference>
<evidence type="ECO:0000313" key="5">
    <source>
        <dbReference type="EMBL" id="KAG7168633.1"/>
    </source>
</evidence>
<dbReference type="PROSITE" id="PS51029">
    <property type="entry name" value="MADF"/>
    <property type="match status" value="1"/>
</dbReference>
<evidence type="ECO:0000256" key="2">
    <source>
        <dbReference type="SAM" id="MobiDB-lite"/>
    </source>
</evidence>
<evidence type="ECO:0000313" key="6">
    <source>
        <dbReference type="Proteomes" id="UP000747542"/>
    </source>
</evidence>
<reference evidence="5" key="1">
    <citation type="journal article" date="2021" name="Sci. Adv.">
        <title>The American lobster genome reveals insights on longevity, neural, and immune adaptations.</title>
        <authorList>
            <person name="Polinski J.M."/>
            <person name="Zimin A.V."/>
            <person name="Clark K.F."/>
            <person name="Kohn A.B."/>
            <person name="Sadowski N."/>
            <person name="Timp W."/>
            <person name="Ptitsyn A."/>
            <person name="Khanna P."/>
            <person name="Romanova D.Y."/>
            <person name="Williams P."/>
            <person name="Greenwood S.J."/>
            <person name="Moroz L.L."/>
            <person name="Walt D.R."/>
            <person name="Bodnar A.G."/>
        </authorList>
    </citation>
    <scope>NUCLEOTIDE SEQUENCE</scope>
    <source>
        <strain evidence="5">GMGI-L3</strain>
    </source>
</reference>
<dbReference type="Proteomes" id="UP000747542">
    <property type="component" value="Unassembled WGS sequence"/>
</dbReference>
<dbReference type="InterPro" id="IPR039353">
    <property type="entry name" value="TF_Adf1"/>
</dbReference>
<dbReference type="PANTHER" id="PTHR12243:SF69">
    <property type="entry name" value="SI:CH73-59F11.3"/>
    <property type="match status" value="1"/>
</dbReference>
<proteinExistence type="predicted"/>
<dbReference type="AlphaFoldDB" id="A0A8J5K6J6"/>
<dbReference type="EMBL" id="JAHLQT010019830">
    <property type="protein sequence ID" value="KAG7168633.1"/>
    <property type="molecule type" value="Genomic_DNA"/>
</dbReference>
<accession>A0A8J5K6J6</accession>
<dbReference type="PANTHER" id="PTHR12243">
    <property type="entry name" value="MADF DOMAIN TRANSCRIPTION FACTOR"/>
    <property type="match status" value="1"/>
</dbReference>
<gene>
    <name evidence="5" type="primary">Adf1-L5</name>
    <name evidence="5" type="ORF">Hamer_G022900</name>
</gene>
<dbReference type="InterPro" id="IPR006578">
    <property type="entry name" value="MADF-dom"/>
</dbReference>
<evidence type="ECO:0000259" key="3">
    <source>
        <dbReference type="PROSITE" id="PS51029"/>
    </source>
</evidence>
<comment type="subcellular location">
    <subcellularLocation>
        <location evidence="1">Nucleus</location>
    </subcellularLocation>
</comment>
<dbReference type="PROSITE" id="PS51031">
    <property type="entry name" value="BESS"/>
    <property type="match status" value="1"/>
</dbReference>
<dbReference type="GO" id="GO:0006357">
    <property type="term" value="P:regulation of transcription by RNA polymerase II"/>
    <property type="evidence" value="ECO:0007669"/>
    <property type="project" value="TreeGrafter"/>
</dbReference>
<comment type="caution">
    <text evidence="5">The sequence shown here is derived from an EMBL/GenBank/DDBJ whole genome shotgun (WGS) entry which is preliminary data.</text>
</comment>
<feature type="compositionally biased region" description="Polar residues" evidence="2">
    <location>
        <begin position="296"/>
        <end position="317"/>
    </location>
</feature>
<dbReference type="GO" id="GO:0005667">
    <property type="term" value="C:transcription regulator complex"/>
    <property type="evidence" value="ECO:0007669"/>
    <property type="project" value="TreeGrafter"/>
</dbReference>
<dbReference type="OrthoDB" id="6629542at2759"/>
<sequence length="317" mass="36567">MYILRSHSHQMSQVKSSQVTSHRVTSSHRWGWAHFLHQSCRVCSGVYIMQVDVLINLVRERPAIYDPNDRSRRDRDVIAALWKEVAAALKCKEAECKEKWQHLRSNFMREKRKISAKASGSTDIQSKKWVYYDAMEFLIPLVTPRPTSSNVSTPPDEDTSYDAEDTSHNASCSTILDAPDNSSYQEAAYNVDICKVRSTVMPTLPMSKKPKVTKKRYSDNADDMDMRFLEELKKMREQTCSTDDNDPDRLFLLSLLPMMKQLSPADNIDIKIEIHEAFRRRLFPPVRSVPYDYWNEQDQSHTPSPCTTSNASANYSE</sequence>
<keyword evidence="6" id="KW-1185">Reference proteome</keyword>
<dbReference type="Pfam" id="PF02944">
    <property type="entry name" value="BESS"/>
    <property type="match status" value="1"/>
</dbReference>
<feature type="domain" description="MADF" evidence="3">
    <location>
        <begin position="53"/>
        <end position="143"/>
    </location>
</feature>
<feature type="region of interest" description="Disordered" evidence="2">
    <location>
        <begin position="295"/>
        <end position="317"/>
    </location>
</feature>
<feature type="domain" description="BESS" evidence="4">
    <location>
        <begin position="245"/>
        <end position="284"/>
    </location>
</feature>
<dbReference type="GO" id="GO:0005634">
    <property type="term" value="C:nucleus"/>
    <property type="evidence" value="ECO:0007669"/>
    <property type="project" value="UniProtKB-SubCell"/>
</dbReference>
<evidence type="ECO:0000259" key="4">
    <source>
        <dbReference type="PROSITE" id="PS51031"/>
    </source>
</evidence>
<dbReference type="GO" id="GO:0003677">
    <property type="term" value="F:DNA binding"/>
    <property type="evidence" value="ECO:0007669"/>
    <property type="project" value="InterPro"/>
</dbReference>
<evidence type="ECO:0000256" key="1">
    <source>
        <dbReference type="PROSITE-ProRule" id="PRU00371"/>
    </source>
</evidence>